<sequence>MLATMGKYLMGAGEIGDRLGGVSRQRVQQIIARPDFPAPYDEIAMGKVWRIEDVEAWIREHRPALIDSEPVPAVTPTRKGPRKGQTRKPRPAEAE</sequence>
<name>A0ABQ3XZV7_9ACTN</name>
<protein>
    <recommendedName>
        <fullName evidence="4">DNA-binding protein</fullName>
    </recommendedName>
</protein>
<keyword evidence="3" id="KW-1185">Reference proteome</keyword>
<evidence type="ECO:0000313" key="3">
    <source>
        <dbReference type="Proteomes" id="UP000609879"/>
    </source>
</evidence>
<accession>A0ABQ3XZV7</accession>
<evidence type="ECO:0000313" key="2">
    <source>
        <dbReference type="EMBL" id="GID73283.1"/>
    </source>
</evidence>
<dbReference type="EMBL" id="BOMI01000033">
    <property type="protein sequence ID" value="GID73283.1"/>
    <property type="molecule type" value="Genomic_DNA"/>
</dbReference>
<comment type="caution">
    <text evidence="2">The sequence shown here is derived from an EMBL/GenBank/DDBJ whole genome shotgun (WGS) entry which is preliminary data.</text>
</comment>
<feature type="compositionally biased region" description="Basic residues" evidence="1">
    <location>
        <begin position="79"/>
        <end position="89"/>
    </location>
</feature>
<reference evidence="2 3" key="1">
    <citation type="submission" date="2021-01" db="EMBL/GenBank/DDBJ databases">
        <title>Whole genome shotgun sequence of Actinoplanes deccanensis NBRC 13994.</title>
        <authorList>
            <person name="Komaki H."/>
            <person name="Tamura T."/>
        </authorList>
    </citation>
    <scope>NUCLEOTIDE SEQUENCE [LARGE SCALE GENOMIC DNA]</scope>
    <source>
        <strain evidence="2 3">NBRC 13994</strain>
    </source>
</reference>
<dbReference type="Proteomes" id="UP000609879">
    <property type="component" value="Unassembled WGS sequence"/>
</dbReference>
<gene>
    <name evidence="2" type="ORF">Ade02nite_19240</name>
</gene>
<feature type="region of interest" description="Disordered" evidence="1">
    <location>
        <begin position="65"/>
        <end position="95"/>
    </location>
</feature>
<evidence type="ECO:0000256" key="1">
    <source>
        <dbReference type="SAM" id="MobiDB-lite"/>
    </source>
</evidence>
<evidence type="ECO:0008006" key="4">
    <source>
        <dbReference type="Google" id="ProtNLM"/>
    </source>
</evidence>
<proteinExistence type="predicted"/>
<organism evidence="2 3">
    <name type="scientific">Paractinoplanes deccanensis</name>
    <dbReference type="NCBI Taxonomy" id="113561"/>
    <lineage>
        <taxon>Bacteria</taxon>
        <taxon>Bacillati</taxon>
        <taxon>Actinomycetota</taxon>
        <taxon>Actinomycetes</taxon>
        <taxon>Micromonosporales</taxon>
        <taxon>Micromonosporaceae</taxon>
        <taxon>Paractinoplanes</taxon>
    </lineage>
</organism>